<feature type="compositionally biased region" description="Low complexity" evidence="1">
    <location>
        <begin position="115"/>
        <end position="131"/>
    </location>
</feature>
<sequence length="183" mass="18810">MLHRLLLLPLLSPLLVTLLVAALNPSPTLALRLLTWQTPSLPIGLWMAAAAGGGAALSAGATALALRQGGRPPLRRTVRRPDRLEDDTWSAPWGGRSEASAAAGAPATPAPSATPSPAAAGPSRAPGEPAPTVSVPYRVLHRPEAADPRPFRPEPAVASRPPAPAPAAASTADDWGHNDGEDW</sequence>
<evidence type="ECO:0000256" key="1">
    <source>
        <dbReference type="SAM" id="MobiDB-lite"/>
    </source>
</evidence>
<evidence type="ECO:0000313" key="4">
    <source>
        <dbReference type="Proteomes" id="UP001304461"/>
    </source>
</evidence>
<keyword evidence="2" id="KW-1133">Transmembrane helix</keyword>
<comment type="caution">
    <text evidence="3">The sequence shown here is derived from an EMBL/GenBank/DDBJ whole genome shotgun (WGS) entry which is preliminary data.</text>
</comment>
<evidence type="ECO:0008006" key="5">
    <source>
        <dbReference type="Google" id="ProtNLM"/>
    </source>
</evidence>
<feature type="compositionally biased region" description="Basic and acidic residues" evidence="1">
    <location>
        <begin position="141"/>
        <end position="152"/>
    </location>
</feature>
<keyword evidence="2" id="KW-0812">Transmembrane</keyword>
<gene>
    <name evidence="3" type="ORF">VB738_05560</name>
</gene>
<keyword evidence="2" id="KW-0472">Membrane</keyword>
<feature type="compositionally biased region" description="Low complexity" evidence="1">
    <location>
        <begin position="154"/>
        <end position="172"/>
    </location>
</feature>
<feature type="compositionally biased region" description="Low complexity" evidence="1">
    <location>
        <begin position="94"/>
        <end position="107"/>
    </location>
</feature>
<feature type="compositionally biased region" description="Basic and acidic residues" evidence="1">
    <location>
        <begin position="174"/>
        <end position="183"/>
    </location>
</feature>
<dbReference type="RefSeq" id="WP_323304796.1">
    <property type="nucleotide sequence ID" value="NZ_JAYGHX010000002.1"/>
</dbReference>
<feature type="region of interest" description="Disordered" evidence="1">
    <location>
        <begin position="72"/>
        <end position="183"/>
    </location>
</feature>
<dbReference type="Proteomes" id="UP001304461">
    <property type="component" value="Unassembled WGS sequence"/>
</dbReference>
<reference evidence="3 4" key="1">
    <citation type="submission" date="2023-12" db="EMBL/GenBank/DDBJ databases">
        <title>Baltic Sea Cyanobacteria.</title>
        <authorList>
            <person name="Delbaje E."/>
            <person name="Fewer D.P."/>
            <person name="Shishido T.K."/>
        </authorList>
    </citation>
    <scope>NUCLEOTIDE SEQUENCE [LARGE SCALE GENOMIC DNA]</scope>
    <source>
        <strain evidence="3 4">UHCC 0139</strain>
    </source>
</reference>
<organism evidence="3 4">
    <name type="scientific">Cyanobium gracile UHCC 0139</name>
    <dbReference type="NCBI Taxonomy" id="3110308"/>
    <lineage>
        <taxon>Bacteria</taxon>
        <taxon>Bacillati</taxon>
        <taxon>Cyanobacteriota</taxon>
        <taxon>Cyanophyceae</taxon>
        <taxon>Synechococcales</taxon>
        <taxon>Prochlorococcaceae</taxon>
        <taxon>Cyanobium</taxon>
    </lineage>
</organism>
<keyword evidence="4" id="KW-1185">Reference proteome</keyword>
<protein>
    <recommendedName>
        <fullName evidence="5">Lipopolysaccharide assembly protein A domain-containing protein</fullName>
    </recommendedName>
</protein>
<dbReference type="EMBL" id="JAYGHX010000002">
    <property type="protein sequence ID" value="MEA5390727.1"/>
    <property type="molecule type" value="Genomic_DNA"/>
</dbReference>
<accession>A0ABU5RSI8</accession>
<proteinExistence type="predicted"/>
<feature type="transmembrane region" description="Helical" evidence="2">
    <location>
        <begin position="46"/>
        <end position="66"/>
    </location>
</feature>
<name>A0ABU5RSI8_9CYAN</name>
<evidence type="ECO:0000313" key="3">
    <source>
        <dbReference type="EMBL" id="MEA5390727.1"/>
    </source>
</evidence>
<evidence type="ECO:0000256" key="2">
    <source>
        <dbReference type="SAM" id="Phobius"/>
    </source>
</evidence>